<dbReference type="Pfam" id="PF00294">
    <property type="entry name" value="PfkB"/>
    <property type="match status" value="1"/>
</dbReference>
<dbReference type="Gene3D" id="3.40.1190.20">
    <property type="match status" value="1"/>
</dbReference>
<dbReference type="KEGG" id="psuu:Psuf_084670"/>
<feature type="domain" description="Carbohydrate kinase PfkB" evidence="4">
    <location>
        <begin position="32"/>
        <end position="289"/>
    </location>
</feature>
<evidence type="ECO:0000256" key="2">
    <source>
        <dbReference type="ARBA" id="ARBA00022679"/>
    </source>
</evidence>
<keyword evidence="3 5" id="KW-0418">Kinase</keyword>
<proteinExistence type="inferred from homology"/>
<sequence length="292" mass="29065">MLLIVGEAIVVYQRDLGAGGSAPDTPYSGPWPSGAPAIAAYVAARLGVPTAFVGGVGRDPHGQVMRDGLDAGGVDLGHLVEVEGAPTATAHITYRGEGHREFDFAVAGTAATRVTEADLGDLPERATWLHLSGSALIFGEPLAATALAALHRAHRAGARVSVDPNVRPESMSPATVRALLDALPLAHVLLPTEGELEALGADVDALVAGGATVCTTRGPAGAVVRDATGSTPVEAPPIEPVDTDGAGDSFAGGFIAASLAGAGPRAAARAGVAVAGQAVRVTGPMTVVPSLP</sequence>
<dbReference type="PANTHER" id="PTHR43085:SF57">
    <property type="entry name" value="CARBOHYDRATE KINASE PFKB DOMAIN-CONTAINING PROTEIN"/>
    <property type="match status" value="1"/>
</dbReference>
<dbReference type="PANTHER" id="PTHR43085">
    <property type="entry name" value="HEXOKINASE FAMILY MEMBER"/>
    <property type="match status" value="1"/>
</dbReference>
<evidence type="ECO:0000259" key="4">
    <source>
        <dbReference type="Pfam" id="PF00294"/>
    </source>
</evidence>
<dbReference type="EMBL" id="AP022871">
    <property type="protein sequence ID" value="BCB91154.1"/>
    <property type="molecule type" value="Genomic_DNA"/>
</dbReference>
<dbReference type="SUPFAM" id="SSF53613">
    <property type="entry name" value="Ribokinase-like"/>
    <property type="match status" value="1"/>
</dbReference>
<comment type="similarity">
    <text evidence="1">Belongs to the carbohydrate kinase PfkB family.</text>
</comment>
<evidence type="ECO:0000256" key="3">
    <source>
        <dbReference type="ARBA" id="ARBA00022777"/>
    </source>
</evidence>
<reference evidence="5 6" key="1">
    <citation type="submission" date="2020-03" db="EMBL/GenBank/DDBJ databases">
        <title>Whole genome shotgun sequence of Phytohabitans suffuscus NBRC 105367.</title>
        <authorList>
            <person name="Komaki H."/>
            <person name="Tamura T."/>
        </authorList>
    </citation>
    <scope>NUCLEOTIDE SEQUENCE [LARGE SCALE GENOMIC DNA]</scope>
    <source>
        <strain evidence="5 6">NBRC 105367</strain>
    </source>
</reference>
<evidence type="ECO:0000256" key="1">
    <source>
        <dbReference type="ARBA" id="ARBA00010688"/>
    </source>
</evidence>
<dbReference type="InterPro" id="IPR029056">
    <property type="entry name" value="Ribokinase-like"/>
</dbReference>
<keyword evidence="6" id="KW-1185">Reference proteome</keyword>
<name>A0A6F8YYL4_9ACTN</name>
<organism evidence="5 6">
    <name type="scientific">Phytohabitans suffuscus</name>
    <dbReference type="NCBI Taxonomy" id="624315"/>
    <lineage>
        <taxon>Bacteria</taxon>
        <taxon>Bacillati</taxon>
        <taxon>Actinomycetota</taxon>
        <taxon>Actinomycetes</taxon>
        <taxon>Micromonosporales</taxon>
        <taxon>Micromonosporaceae</taxon>
    </lineage>
</organism>
<protein>
    <submittedName>
        <fullName evidence="5">Fructokinase</fullName>
    </submittedName>
</protein>
<dbReference type="GO" id="GO:0016301">
    <property type="term" value="F:kinase activity"/>
    <property type="evidence" value="ECO:0007669"/>
    <property type="project" value="UniProtKB-KW"/>
</dbReference>
<keyword evidence="2" id="KW-0808">Transferase</keyword>
<dbReference type="Proteomes" id="UP000503011">
    <property type="component" value="Chromosome"/>
</dbReference>
<evidence type="ECO:0000313" key="5">
    <source>
        <dbReference type="EMBL" id="BCB91154.1"/>
    </source>
</evidence>
<dbReference type="InterPro" id="IPR050306">
    <property type="entry name" value="PfkB_Carbo_kinase"/>
</dbReference>
<dbReference type="InterPro" id="IPR011611">
    <property type="entry name" value="PfkB_dom"/>
</dbReference>
<dbReference type="InterPro" id="IPR002173">
    <property type="entry name" value="Carboh/pur_kinase_PfkB_CS"/>
</dbReference>
<dbReference type="RefSeq" id="WP_173163945.1">
    <property type="nucleotide sequence ID" value="NZ_AP022871.1"/>
</dbReference>
<accession>A0A6F8YYL4</accession>
<dbReference type="PROSITE" id="PS00584">
    <property type="entry name" value="PFKB_KINASES_2"/>
    <property type="match status" value="1"/>
</dbReference>
<reference evidence="5 6" key="2">
    <citation type="submission" date="2020-03" db="EMBL/GenBank/DDBJ databases">
        <authorList>
            <person name="Ichikawa N."/>
            <person name="Kimura A."/>
            <person name="Kitahashi Y."/>
            <person name="Uohara A."/>
        </authorList>
    </citation>
    <scope>NUCLEOTIDE SEQUENCE [LARGE SCALE GENOMIC DNA]</scope>
    <source>
        <strain evidence="5 6">NBRC 105367</strain>
    </source>
</reference>
<dbReference type="AlphaFoldDB" id="A0A6F8YYL4"/>
<gene>
    <name evidence="5" type="primary">scrK</name>
    <name evidence="5" type="ORF">Psuf_084670</name>
</gene>
<evidence type="ECO:0000313" key="6">
    <source>
        <dbReference type="Proteomes" id="UP000503011"/>
    </source>
</evidence>